<keyword evidence="2" id="KW-0175">Coiled coil</keyword>
<accession>A0A4Y2TXW0</accession>
<evidence type="ECO:0000256" key="1">
    <source>
        <dbReference type="PROSITE-ProRule" id="PRU00047"/>
    </source>
</evidence>
<dbReference type="GO" id="GO:0008270">
    <property type="term" value="F:zinc ion binding"/>
    <property type="evidence" value="ECO:0007669"/>
    <property type="project" value="UniProtKB-KW"/>
</dbReference>
<dbReference type="PANTHER" id="PTHR46888:SF1">
    <property type="entry name" value="RIBONUCLEASE H"/>
    <property type="match status" value="1"/>
</dbReference>
<sequence length="289" mass="33567">MACWLKQERLKMEAENERKERLKMELQLEKLRATSDGSADPKLEKPSFYELTKTVPSFDSKNGDITLFLSLFERQAKKAQIDTKDWVSGLLMLMPSDIVQLIARESEENFDNYNYIKSIKRRAPFEAKDHFLDEWTKLVSPSELADKLDEYELVRSDRKYEIKWKQQFNPREKHTESNQRTVRHKPFTGTWNARDMGHPSRNGESKQMHKFSCYSCGLEGHTARFCPFKAPQRGKLNPTALGNVIATTEPKEDPFTVLTAKINVPVEVAANVMELETVQLILKRILRQV</sequence>
<reference evidence="4 5" key="1">
    <citation type="journal article" date="2019" name="Sci. Rep.">
        <title>Orb-weaving spider Araneus ventricosus genome elucidates the spidroin gene catalogue.</title>
        <authorList>
            <person name="Kono N."/>
            <person name="Nakamura H."/>
            <person name="Ohtoshi R."/>
            <person name="Moran D.A.P."/>
            <person name="Shinohara A."/>
            <person name="Yoshida Y."/>
            <person name="Fujiwara M."/>
            <person name="Mori M."/>
            <person name="Tomita M."/>
            <person name="Arakawa K."/>
        </authorList>
    </citation>
    <scope>NUCLEOTIDE SEQUENCE [LARGE SCALE GENOMIC DNA]</scope>
</reference>
<evidence type="ECO:0000256" key="2">
    <source>
        <dbReference type="SAM" id="Coils"/>
    </source>
</evidence>
<dbReference type="Gene3D" id="4.10.60.10">
    <property type="entry name" value="Zinc finger, CCHC-type"/>
    <property type="match status" value="1"/>
</dbReference>
<dbReference type="InterPro" id="IPR036875">
    <property type="entry name" value="Znf_CCHC_sf"/>
</dbReference>
<dbReference type="SUPFAM" id="SSF57756">
    <property type="entry name" value="Retrovirus zinc finger-like domains"/>
    <property type="match status" value="1"/>
</dbReference>
<dbReference type="InterPro" id="IPR001878">
    <property type="entry name" value="Znf_CCHC"/>
</dbReference>
<dbReference type="EMBL" id="BGPR01031235">
    <property type="protein sequence ID" value="GBO04187.1"/>
    <property type="molecule type" value="Genomic_DNA"/>
</dbReference>
<name>A0A4Y2TXW0_ARAVE</name>
<dbReference type="Proteomes" id="UP000499080">
    <property type="component" value="Unassembled WGS sequence"/>
</dbReference>
<dbReference type="GO" id="GO:0003676">
    <property type="term" value="F:nucleic acid binding"/>
    <property type="evidence" value="ECO:0007669"/>
    <property type="project" value="InterPro"/>
</dbReference>
<keyword evidence="5" id="KW-1185">Reference proteome</keyword>
<keyword evidence="1" id="KW-0479">Metal-binding</keyword>
<gene>
    <name evidence="4" type="ORF">AVEN_239745_1</name>
</gene>
<evidence type="ECO:0000313" key="4">
    <source>
        <dbReference type="EMBL" id="GBO04187.1"/>
    </source>
</evidence>
<keyword evidence="1" id="KW-0862">Zinc</keyword>
<dbReference type="AlphaFoldDB" id="A0A4Y2TXW0"/>
<evidence type="ECO:0000259" key="3">
    <source>
        <dbReference type="PROSITE" id="PS50158"/>
    </source>
</evidence>
<comment type="caution">
    <text evidence="4">The sequence shown here is derived from an EMBL/GenBank/DDBJ whole genome shotgun (WGS) entry which is preliminary data.</text>
</comment>
<dbReference type="PANTHER" id="PTHR46888">
    <property type="entry name" value="ZINC KNUCKLE DOMAINCONTAINING PROTEIN-RELATED"/>
    <property type="match status" value="1"/>
</dbReference>
<feature type="coiled-coil region" evidence="2">
    <location>
        <begin position="5"/>
        <end position="34"/>
    </location>
</feature>
<dbReference type="PROSITE" id="PS50158">
    <property type="entry name" value="ZF_CCHC"/>
    <property type="match status" value="1"/>
</dbReference>
<keyword evidence="1" id="KW-0863">Zinc-finger</keyword>
<feature type="domain" description="CCHC-type" evidence="3">
    <location>
        <begin position="213"/>
        <end position="227"/>
    </location>
</feature>
<proteinExistence type="predicted"/>
<evidence type="ECO:0000313" key="5">
    <source>
        <dbReference type="Proteomes" id="UP000499080"/>
    </source>
</evidence>
<organism evidence="4 5">
    <name type="scientific">Araneus ventricosus</name>
    <name type="common">Orbweaver spider</name>
    <name type="synonym">Epeira ventricosa</name>
    <dbReference type="NCBI Taxonomy" id="182803"/>
    <lineage>
        <taxon>Eukaryota</taxon>
        <taxon>Metazoa</taxon>
        <taxon>Ecdysozoa</taxon>
        <taxon>Arthropoda</taxon>
        <taxon>Chelicerata</taxon>
        <taxon>Arachnida</taxon>
        <taxon>Araneae</taxon>
        <taxon>Araneomorphae</taxon>
        <taxon>Entelegynae</taxon>
        <taxon>Araneoidea</taxon>
        <taxon>Araneidae</taxon>
        <taxon>Araneus</taxon>
    </lineage>
</organism>
<protein>
    <recommendedName>
        <fullName evidence="3">CCHC-type domain-containing protein</fullName>
    </recommendedName>
</protein>